<comment type="caution">
    <text evidence="2">The sequence shown here is derived from an EMBL/GenBank/DDBJ whole genome shotgun (WGS) entry which is preliminary data.</text>
</comment>
<feature type="transmembrane region" description="Helical" evidence="1">
    <location>
        <begin position="70"/>
        <end position="93"/>
    </location>
</feature>
<organism evidence="2 3">
    <name type="scientific">Paracoccus shanxieyensis</name>
    <dbReference type="NCBI Taxonomy" id="2675752"/>
    <lineage>
        <taxon>Bacteria</taxon>
        <taxon>Pseudomonadati</taxon>
        <taxon>Pseudomonadota</taxon>
        <taxon>Alphaproteobacteria</taxon>
        <taxon>Rhodobacterales</taxon>
        <taxon>Paracoccaceae</taxon>
        <taxon>Paracoccus</taxon>
    </lineage>
</organism>
<keyword evidence="1" id="KW-1133">Transmembrane helix</keyword>
<evidence type="ECO:0000256" key="1">
    <source>
        <dbReference type="SAM" id="Phobius"/>
    </source>
</evidence>
<sequence>MSAERRVLAQSRDFDLTPLRLVWLALALLGAGLGLATGEVFWRGANASEIVAELALVTWCLLETTVRRNWLALLTIPALALGIGCALPLYLFIRSRRIA</sequence>
<gene>
    <name evidence="2" type="ORF">GL284_03445</name>
</gene>
<keyword evidence="3" id="KW-1185">Reference proteome</keyword>
<reference evidence="2 3" key="1">
    <citation type="submission" date="2019-11" db="EMBL/GenBank/DDBJ databases">
        <authorList>
            <person name="Dong K."/>
        </authorList>
    </citation>
    <scope>NUCLEOTIDE SEQUENCE [LARGE SCALE GENOMIC DNA]</scope>
    <source>
        <strain evidence="2 3">DK608</strain>
    </source>
</reference>
<keyword evidence="1" id="KW-0812">Transmembrane</keyword>
<proteinExistence type="predicted"/>
<name>A0A6L6IVK2_9RHOB</name>
<evidence type="ECO:0000313" key="3">
    <source>
        <dbReference type="Proteomes" id="UP000478740"/>
    </source>
</evidence>
<dbReference type="EMBL" id="WMII01000002">
    <property type="protein sequence ID" value="MTH63322.1"/>
    <property type="molecule type" value="Genomic_DNA"/>
</dbReference>
<protein>
    <submittedName>
        <fullName evidence="2">DUF2834 domain-containing protein</fullName>
    </submittedName>
</protein>
<keyword evidence="1" id="KW-0472">Membrane</keyword>
<evidence type="ECO:0000313" key="2">
    <source>
        <dbReference type="EMBL" id="MTH63322.1"/>
    </source>
</evidence>
<dbReference type="InterPro" id="IPR021362">
    <property type="entry name" value="DUF2834"/>
</dbReference>
<accession>A0A6L6IVK2</accession>
<feature type="transmembrane region" description="Helical" evidence="1">
    <location>
        <begin position="21"/>
        <end position="42"/>
    </location>
</feature>
<dbReference type="Pfam" id="PF11196">
    <property type="entry name" value="DUF2834"/>
    <property type="match status" value="1"/>
</dbReference>
<dbReference type="AlphaFoldDB" id="A0A6L6IVK2"/>
<dbReference type="Proteomes" id="UP000478740">
    <property type="component" value="Unassembled WGS sequence"/>
</dbReference>